<dbReference type="PANTHER" id="PTHR24104:SF25">
    <property type="entry name" value="PROTEIN LIN-41"/>
    <property type="match status" value="1"/>
</dbReference>
<protein>
    <submittedName>
        <fullName evidence="4">6-bladed beta-propeller</fullName>
    </submittedName>
</protein>
<dbReference type="InterPro" id="IPR013658">
    <property type="entry name" value="SGL"/>
</dbReference>
<evidence type="ECO:0000313" key="4">
    <source>
        <dbReference type="EMBL" id="MBJ6751531.1"/>
    </source>
</evidence>
<accession>A0ABS0YGW7</accession>
<evidence type="ECO:0000313" key="5">
    <source>
        <dbReference type="Proteomes" id="UP000614714"/>
    </source>
</evidence>
<evidence type="ECO:0000256" key="1">
    <source>
        <dbReference type="ARBA" id="ARBA00022737"/>
    </source>
</evidence>
<feature type="domain" description="SMP-30/Gluconolactonase/LRE-like region" evidence="3">
    <location>
        <begin position="107"/>
        <end position="215"/>
    </location>
</feature>
<feature type="repeat" description="NHL" evidence="2">
    <location>
        <begin position="213"/>
        <end position="256"/>
    </location>
</feature>
<feature type="repeat" description="NHL" evidence="2">
    <location>
        <begin position="260"/>
        <end position="303"/>
    </location>
</feature>
<dbReference type="InterPro" id="IPR001258">
    <property type="entry name" value="NHL_repeat"/>
</dbReference>
<evidence type="ECO:0000256" key="2">
    <source>
        <dbReference type="PROSITE-ProRule" id="PRU00504"/>
    </source>
</evidence>
<dbReference type="Pfam" id="PF17170">
    <property type="entry name" value="DUF5128"/>
    <property type="match status" value="1"/>
</dbReference>
<evidence type="ECO:0000259" key="3">
    <source>
        <dbReference type="Pfam" id="PF08450"/>
    </source>
</evidence>
<proteinExistence type="predicted"/>
<dbReference type="PROSITE" id="PS51125">
    <property type="entry name" value="NHL"/>
    <property type="match status" value="3"/>
</dbReference>
<gene>
    <name evidence="4" type="ORF">JFN91_15050</name>
</gene>
<name>A0ABS0YGW7_9BACT</name>
<dbReference type="EMBL" id="JAEMHL010000008">
    <property type="protein sequence ID" value="MBJ6751531.1"/>
    <property type="molecule type" value="Genomic_DNA"/>
</dbReference>
<dbReference type="InterPro" id="IPR011042">
    <property type="entry name" value="6-blade_b-propeller_TolB-like"/>
</dbReference>
<reference evidence="4 5" key="1">
    <citation type="submission" date="2020-12" db="EMBL/GenBank/DDBJ databases">
        <title>Geomonas sp. Red421, isolated from paddy soil.</title>
        <authorList>
            <person name="Xu Z."/>
            <person name="Zhang Z."/>
            <person name="Masuda Y."/>
            <person name="Itoh H."/>
            <person name="Senoo K."/>
        </authorList>
    </citation>
    <scope>NUCLEOTIDE SEQUENCE [LARGE SCALE GENOMIC DNA]</scope>
    <source>
        <strain evidence="4 5">Red421</strain>
    </source>
</reference>
<dbReference type="SUPFAM" id="SSF63829">
    <property type="entry name" value="Calcium-dependent phosphotriesterase"/>
    <property type="match status" value="1"/>
</dbReference>
<dbReference type="CDD" id="cd14962">
    <property type="entry name" value="NHL_like_6"/>
    <property type="match status" value="1"/>
</dbReference>
<keyword evidence="5" id="KW-1185">Reference proteome</keyword>
<dbReference type="Gene3D" id="2.120.10.30">
    <property type="entry name" value="TolB, C-terminal domain"/>
    <property type="match status" value="3"/>
</dbReference>
<organism evidence="4 5">
    <name type="scientific">Geomonas anaerohicana</name>
    <dbReference type="NCBI Taxonomy" id="2798583"/>
    <lineage>
        <taxon>Bacteria</taxon>
        <taxon>Pseudomonadati</taxon>
        <taxon>Thermodesulfobacteriota</taxon>
        <taxon>Desulfuromonadia</taxon>
        <taxon>Geobacterales</taxon>
        <taxon>Geobacteraceae</taxon>
        <taxon>Geomonas</taxon>
    </lineage>
</organism>
<dbReference type="Proteomes" id="UP000614714">
    <property type="component" value="Unassembled WGS sequence"/>
</dbReference>
<comment type="caution">
    <text evidence="4">The sequence shown here is derived from an EMBL/GenBank/DDBJ whole genome shotgun (WGS) entry which is preliminary data.</text>
</comment>
<keyword evidence="1" id="KW-0677">Repeat</keyword>
<dbReference type="Pfam" id="PF08450">
    <property type="entry name" value="SGL"/>
    <property type="match status" value="1"/>
</dbReference>
<sequence length="306" mass="33893">MGRAWPVRPNPTRIVWVGAARSPQEVGIGTGFWGTLWRKISGDEQEVIGRPYGVHADCRKRILVVDTLKKGVHLFDREEKLYYFIGAGTFSHPIGVTEDDHNVAYVTDSASGTVFRFNLGDRNPVPFIQGLQRPTGIVYSPSNQLLYVTDTLAAQVVAYNREGKEVFRFGRPGSGRGEFNLPTDLAVDIQGRIYVTDPLNARIEIFTAKGAYLKEFGSAGDTPGYFGKAKGVAVNSEGHIYVCDAQYDRVQVFNYDGKLLLTFGSTGSGMGEFWMPAGIAIDKDDNIYVADTFNNRIQLLGYVWLD</sequence>
<feature type="repeat" description="NHL" evidence="2">
    <location>
        <begin position="166"/>
        <end position="209"/>
    </location>
</feature>
<dbReference type="PANTHER" id="PTHR24104">
    <property type="entry name" value="E3 UBIQUITIN-PROTEIN LIGASE NHLRC1-RELATED"/>
    <property type="match status" value="1"/>
</dbReference>
<dbReference type="InterPro" id="IPR050952">
    <property type="entry name" value="TRIM-NHL_E3_ligases"/>
</dbReference>